<dbReference type="AlphaFoldDB" id="A0AA39VHN9"/>
<feature type="transmembrane region" description="Helical" evidence="1">
    <location>
        <begin position="198"/>
        <end position="221"/>
    </location>
</feature>
<name>A0AA39VHN9_ACESA</name>
<evidence type="ECO:0000313" key="2">
    <source>
        <dbReference type="EMBL" id="KAK0580181.1"/>
    </source>
</evidence>
<reference evidence="2" key="2">
    <citation type="submission" date="2023-06" db="EMBL/GenBank/DDBJ databases">
        <authorList>
            <person name="Swenson N.G."/>
            <person name="Wegrzyn J.L."/>
            <person name="Mcevoy S.L."/>
        </authorList>
    </citation>
    <scope>NUCLEOTIDE SEQUENCE</scope>
    <source>
        <strain evidence="2">NS2018</strain>
        <tissue evidence="2">Leaf</tissue>
    </source>
</reference>
<protein>
    <recommendedName>
        <fullName evidence="4">Transmembrane protein</fullName>
    </recommendedName>
</protein>
<sequence length="272" mass="30086">MGVTLLLHKISSSLSTSQSHYSLLKAIQGLPVLELSSICINLTLLLVFLFIISARQIFVCAGRIRTLKDDSVVNSSPRRRSVSVDGEIRDVKIGTWFKMSLFCCFYVLFLQVLVLGFDGVGLIREAARGKVVDCSVLFMHVDQGLAWFVLSFSALHCKFKVSEKFPFLLRVWWVLSFVICLCILYVDGKVLLIEGSKHLYSHVVANFAATSALAFLCFISFSGVTDMHLKIHCHKPLPLLFSPADDLISGGRCLVTSSRSSPAVNHPSLATL</sequence>
<comment type="caution">
    <text evidence="2">The sequence shown here is derived from an EMBL/GenBank/DDBJ whole genome shotgun (WGS) entry which is preliminary data.</text>
</comment>
<reference evidence="2" key="1">
    <citation type="journal article" date="2022" name="Plant J.">
        <title>Strategies of tolerance reflected in two North American maple genomes.</title>
        <authorList>
            <person name="McEvoy S.L."/>
            <person name="Sezen U.U."/>
            <person name="Trouern-Trend A."/>
            <person name="McMahon S.M."/>
            <person name="Schaberg P.G."/>
            <person name="Yang J."/>
            <person name="Wegrzyn J.L."/>
            <person name="Swenson N.G."/>
        </authorList>
    </citation>
    <scope>NUCLEOTIDE SEQUENCE</scope>
    <source>
        <strain evidence="2">NS2018</strain>
    </source>
</reference>
<keyword evidence="1" id="KW-1133">Transmembrane helix</keyword>
<feature type="transmembrane region" description="Helical" evidence="1">
    <location>
        <begin position="99"/>
        <end position="117"/>
    </location>
</feature>
<feature type="transmembrane region" description="Helical" evidence="1">
    <location>
        <begin position="167"/>
        <end position="186"/>
    </location>
</feature>
<proteinExistence type="predicted"/>
<gene>
    <name evidence="2" type="ORF">LWI29_037627</name>
</gene>
<accession>A0AA39VHN9</accession>
<keyword evidence="3" id="KW-1185">Reference proteome</keyword>
<dbReference type="EMBL" id="JAUESC010000385">
    <property type="protein sequence ID" value="KAK0580181.1"/>
    <property type="molecule type" value="Genomic_DNA"/>
</dbReference>
<evidence type="ECO:0008006" key="4">
    <source>
        <dbReference type="Google" id="ProtNLM"/>
    </source>
</evidence>
<dbReference type="Proteomes" id="UP001168877">
    <property type="component" value="Unassembled WGS sequence"/>
</dbReference>
<keyword evidence="1" id="KW-0812">Transmembrane</keyword>
<evidence type="ECO:0000256" key="1">
    <source>
        <dbReference type="SAM" id="Phobius"/>
    </source>
</evidence>
<feature type="transmembrane region" description="Helical" evidence="1">
    <location>
        <begin position="35"/>
        <end position="58"/>
    </location>
</feature>
<organism evidence="2 3">
    <name type="scientific">Acer saccharum</name>
    <name type="common">Sugar maple</name>
    <dbReference type="NCBI Taxonomy" id="4024"/>
    <lineage>
        <taxon>Eukaryota</taxon>
        <taxon>Viridiplantae</taxon>
        <taxon>Streptophyta</taxon>
        <taxon>Embryophyta</taxon>
        <taxon>Tracheophyta</taxon>
        <taxon>Spermatophyta</taxon>
        <taxon>Magnoliopsida</taxon>
        <taxon>eudicotyledons</taxon>
        <taxon>Gunneridae</taxon>
        <taxon>Pentapetalae</taxon>
        <taxon>rosids</taxon>
        <taxon>malvids</taxon>
        <taxon>Sapindales</taxon>
        <taxon>Sapindaceae</taxon>
        <taxon>Hippocastanoideae</taxon>
        <taxon>Acereae</taxon>
        <taxon>Acer</taxon>
    </lineage>
</organism>
<feature type="transmembrane region" description="Helical" evidence="1">
    <location>
        <begin position="137"/>
        <end position="155"/>
    </location>
</feature>
<evidence type="ECO:0000313" key="3">
    <source>
        <dbReference type="Proteomes" id="UP001168877"/>
    </source>
</evidence>
<keyword evidence="1" id="KW-0472">Membrane</keyword>